<evidence type="ECO:0000256" key="11">
    <source>
        <dbReference type="SAM" id="Phobius"/>
    </source>
</evidence>
<keyword evidence="14" id="KW-1185">Reference proteome</keyword>
<dbReference type="InterPro" id="IPR012902">
    <property type="entry name" value="N_methyl_site"/>
</dbReference>
<dbReference type="Pfam" id="PF07963">
    <property type="entry name" value="N_methyl"/>
    <property type="match status" value="1"/>
</dbReference>
<keyword evidence="7 11" id="KW-1133">Transmembrane helix</keyword>
<comment type="similarity">
    <text evidence="9">Belongs to the GSP H family.</text>
</comment>
<comment type="caution">
    <text evidence="13">The sequence shown here is derived from an EMBL/GenBank/DDBJ whole genome shotgun (WGS) entry which is preliminary data.</text>
</comment>
<evidence type="ECO:0000256" key="5">
    <source>
        <dbReference type="ARBA" id="ARBA00022519"/>
    </source>
</evidence>
<dbReference type="Pfam" id="PF12019">
    <property type="entry name" value="GspH"/>
    <property type="match status" value="1"/>
</dbReference>
<dbReference type="Gene3D" id="3.55.40.10">
    <property type="entry name" value="minor pseudopilin epsh domain"/>
    <property type="match status" value="1"/>
</dbReference>
<evidence type="ECO:0000256" key="4">
    <source>
        <dbReference type="ARBA" id="ARBA00022481"/>
    </source>
</evidence>
<accession>A0A3L8PZV4</accession>
<gene>
    <name evidence="13" type="ORF">D5018_11285</name>
</gene>
<evidence type="ECO:0000313" key="13">
    <source>
        <dbReference type="EMBL" id="RLV59622.1"/>
    </source>
</evidence>
<name>A0A3L8PZV4_9GAMM</name>
<dbReference type="RefSeq" id="WP_121839109.1">
    <property type="nucleotide sequence ID" value="NZ_ML014779.1"/>
</dbReference>
<evidence type="ECO:0000256" key="6">
    <source>
        <dbReference type="ARBA" id="ARBA00022692"/>
    </source>
</evidence>
<dbReference type="NCBIfam" id="TIGR02532">
    <property type="entry name" value="IV_pilin_GFxxxE"/>
    <property type="match status" value="1"/>
</dbReference>
<dbReference type="InterPro" id="IPR045584">
    <property type="entry name" value="Pilin-like"/>
</dbReference>
<keyword evidence="8 11" id="KW-0472">Membrane</keyword>
<evidence type="ECO:0000256" key="9">
    <source>
        <dbReference type="ARBA" id="ARBA00025772"/>
    </source>
</evidence>
<dbReference type="GO" id="GO:0015627">
    <property type="term" value="C:type II protein secretion system complex"/>
    <property type="evidence" value="ECO:0007669"/>
    <property type="project" value="InterPro"/>
</dbReference>
<feature type="transmembrane region" description="Helical" evidence="11">
    <location>
        <begin position="12"/>
        <end position="30"/>
    </location>
</feature>
<organism evidence="13 14">
    <name type="scientific">Parashewanella curva</name>
    <dbReference type="NCBI Taxonomy" id="2338552"/>
    <lineage>
        <taxon>Bacteria</taxon>
        <taxon>Pseudomonadati</taxon>
        <taxon>Pseudomonadota</taxon>
        <taxon>Gammaproteobacteria</taxon>
        <taxon>Alteromonadales</taxon>
        <taxon>Shewanellaceae</taxon>
        <taxon>Parashewanella</taxon>
    </lineage>
</organism>
<keyword evidence="4" id="KW-0488">Methylation</keyword>
<reference evidence="13 14" key="1">
    <citation type="submission" date="2018-09" db="EMBL/GenBank/DDBJ databases">
        <title>Phylogeny of the Shewanellaceae, and recommendation for two new genera, Pseudoshewanella and Parashewanella.</title>
        <authorList>
            <person name="Wang G."/>
        </authorList>
    </citation>
    <scope>NUCLEOTIDE SEQUENCE [LARGE SCALE GENOMIC DNA]</scope>
    <source>
        <strain evidence="13 14">C51</strain>
    </source>
</reference>
<keyword evidence="3" id="KW-1003">Cell membrane</keyword>
<evidence type="ECO:0000256" key="2">
    <source>
        <dbReference type="ARBA" id="ARBA00021549"/>
    </source>
</evidence>
<keyword evidence="6 11" id="KW-0812">Transmembrane</keyword>
<dbReference type="Proteomes" id="UP000281474">
    <property type="component" value="Unassembled WGS sequence"/>
</dbReference>
<proteinExistence type="inferred from homology"/>
<comment type="subcellular location">
    <subcellularLocation>
        <location evidence="1">Cell inner membrane</location>
        <topology evidence="1">Single-pass membrane protein</topology>
    </subcellularLocation>
</comment>
<keyword evidence="5" id="KW-0997">Cell inner membrane</keyword>
<dbReference type="AlphaFoldDB" id="A0A3L8PZV4"/>
<evidence type="ECO:0000256" key="10">
    <source>
        <dbReference type="ARBA" id="ARBA00030775"/>
    </source>
</evidence>
<protein>
    <recommendedName>
        <fullName evidence="2">Type II secretion system protein H</fullName>
    </recommendedName>
    <alternativeName>
        <fullName evidence="10">General secretion pathway protein H</fullName>
    </alternativeName>
</protein>
<dbReference type="InterPro" id="IPR022346">
    <property type="entry name" value="T2SS_GspH"/>
</dbReference>
<feature type="domain" description="General secretion pathway GspH" evidence="12">
    <location>
        <begin position="43"/>
        <end position="156"/>
    </location>
</feature>
<evidence type="ECO:0000259" key="12">
    <source>
        <dbReference type="Pfam" id="PF12019"/>
    </source>
</evidence>
<dbReference type="PROSITE" id="PS00409">
    <property type="entry name" value="PROKAR_NTER_METHYL"/>
    <property type="match status" value="1"/>
</dbReference>
<dbReference type="GO" id="GO:0015628">
    <property type="term" value="P:protein secretion by the type II secretion system"/>
    <property type="evidence" value="ECO:0007669"/>
    <property type="project" value="InterPro"/>
</dbReference>
<evidence type="ECO:0000256" key="8">
    <source>
        <dbReference type="ARBA" id="ARBA00023136"/>
    </source>
</evidence>
<evidence type="ECO:0000313" key="14">
    <source>
        <dbReference type="Proteomes" id="UP000281474"/>
    </source>
</evidence>
<evidence type="ECO:0000256" key="3">
    <source>
        <dbReference type="ARBA" id="ARBA00022475"/>
    </source>
</evidence>
<dbReference type="OrthoDB" id="2313614at2"/>
<dbReference type="SUPFAM" id="SSF54523">
    <property type="entry name" value="Pili subunits"/>
    <property type="match status" value="1"/>
</dbReference>
<evidence type="ECO:0000256" key="1">
    <source>
        <dbReference type="ARBA" id="ARBA00004377"/>
    </source>
</evidence>
<evidence type="ECO:0000256" key="7">
    <source>
        <dbReference type="ARBA" id="ARBA00022989"/>
    </source>
</evidence>
<dbReference type="EMBL" id="QZEI01000030">
    <property type="protein sequence ID" value="RLV59622.1"/>
    <property type="molecule type" value="Genomic_DNA"/>
</dbReference>
<dbReference type="GO" id="GO:0005886">
    <property type="term" value="C:plasma membrane"/>
    <property type="evidence" value="ECO:0007669"/>
    <property type="project" value="UniProtKB-SubCell"/>
</dbReference>
<sequence>MKYTQGVTLVELIITIAIAAILLAVGVLSLRSLYEGTRANSNIERIQNTFHFARNQAISLGRRVKICPSDGDTCTNNWIQGAIVFTDDNGNLKKDGDEVILNRIPAFDDSDHIKSPHSSYTFSATGFLASRAGSLTYCPSKIDHEASQKIRINFNGRIRRDPKRVDCK</sequence>